<name>A0A3S4RSJ6_MYCAU</name>
<reference evidence="1 2" key="1">
    <citation type="submission" date="2018-12" db="EMBL/GenBank/DDBJ databases">
        <authorList>
            <consortium name="Pathogen Informatics"/>
        </authorList>
    </citation>
    <scope>NUCLEOTIDE SEQUENCE [LARGE SCALE GENOMIC DNA]</scope>
    <source>
        <strain evidence="1 2">NCTC10437</strain>
    </source>
</reference>
<dbReference type="Proteomes" id="UP000279306">
    <property type="component" value="Chromosome"/>
</dbReference>
<gene>
    <name evidence="1" type="ORF">NCTC10437_00421</name>
</gene>
<dbReference type="RefSeq" id="WP_327405944.1">
    <property type="nucleotide sequence ID" value="NZ_CVQQ01000007.1"/>
</dbReference>
<keyword evidence="2" id="KW-1185">Reference proteome</keyword>
<accession>A0A3S4RSJ6</accession>
<dbReference type="STRING" id="1791.GCA_001049355_02535"/>
<proteinExistence type="predicted"/>
<organism evidence="1 2">
    <name type="scientific">Mycolicibacterium aurum</name>
    <name type="common">Mycobacterium aurum</name>
    <dbReference type="NCBI Taxonomy" id="1791"/>
    <lineage>
        <taxon>Bacteria</taxon>
        <taxon>Bacillati</taxon>
        <taxon>Actinomycetota</taxon>
        <taxon>Actinomycetes</taxon>
        <taxon>Mycobacteriales</taxon>
        <taxon>Mycobacteriaceae</taxon>
        <taxon>Mycolicibacterium</taxon>
    </lineage>
</organism>
<dbReference type="AlphaFoldDB" id="A0A3S4RSJ6"/>
<protein>
    <submittedName>
        <fullName evidence="1">MerR family transcriptional regulator</fullName>
    </submittedName>
</protein>
<dbReference type="EMBL" id="LR134356">
    <property type="protein sequence ID" value="VEG51314.1"/>
    <property type="molecule type" value="Genomic_DNA"/>
</dbReference>
<dbReference type="KEGG" id="mauu:NCTC10437_00421"/>
<evidence type="ECO:0000313" key="1">
    <source>
        <dbReference type="EMBL" id="VEG51314.1"/>
    </source>
</evidence>
<evidence type="ECO:0000313" key="2">
    <source>
        <dbReference type="Proteomes" id="UP000279306"/>
    </source>
</evidence>
<sequence>MRSPKPTIGEFATVTHLSVRTLRRYHEARAS</sequence>